<evidence type="ECO:0000313" key="4">
    <source>
        <dbReference type="Proteomes" id="UP000779070"/>
    </source>
</evidence>
<dbReference type="Pfam" id="PF13242">
    <property type="entry name" value="Hydrolase_like"/>
    <property type="match status" value="1"/>
</dbReference>
<protein>
    <submittedName>
        <fullName evidence="3">HAD hydrolase-like protein</fullName>
    </submittedName>
</protein>
<name>A0ABS3A1S6_9VIBR</name>
<keyword evidence="1" id="KW-0378">Hydrolase</keyword>
<evidence type="ECO:0000256" key="1">
    <source>
        <dbReference type="ARBA" id="ARBA00022801"/>
    </source>
</evidence>
<gene>
    <name evidence="3" type="ORF">JYA62_12290</name>
</gene>
<dbReference type="PANTHER" id="PTHR46470">
    <property type="entry name" value="N-ACYLNEURAMINATE-9-PHOSPHATASE"/>
    <property type="match status" value="1"/>
</dbReference>
<dbReference type="InterPro" id="IPR036412">
    <property type="entry name" value="HAD-like_sf"/>
</dbReference>
<dbReference type="InterPro" id="IPR051400">
    <property type="entry name" value="HAD-like_hydrolase"/>
</dbReference>
<dbReference type="Gene3D" id="3.40.50.1000">
    <property type="entry name" value="HAD superfamily/HAD-like"/>
    <property type="match status" value="1"/>
</dbReference>
<dbReference type="InterPro" id="IPR023214">
    <property type="entry name" value="HAD_sf"/>
</dbReference>
<accession>A0ABS3A1S6</accession>
<dbReference type="Proteomes" id="UP000779070">
    <property type="component" value="Unassembled WGS sequence"/>
</dbReference>
<reference evidence="3 4" key="1">
    <citation type="submission" date="2021-02" db="EMBL/GenBank/DDBJ databases">
        <title>Draft Genome Sequences of 5 Vibrio neptunius Strains Isolated From of Bivalve Hatcheries.</title>
        <authorList>
            <person name="Galvis F."/>
            <person name="Barja J.L."/>
            <person name="Lemos M.L."/>
            <person name="Balado M."/>
        </authorList>
    </citation>
    <scope>NUCLEOTIDE SEQUENCE [LARGE SCALE GENOMIC DNA]</scope>
    <source>
        <strain evidence="3 4">PP-145.98</strain>
    </source>
</reference>
<keyword evidence="2" id="KW-0460">Magnesium</keyword>
<evidence type="ECO:0000256" key="2">
    <source>
        <dbReference type="ARBA" id="ARBA00022842"/>
    </source>
</evidence>
<keyword evidence="4" id="KW-1185">Reference proteome</keyword>
<organism evidence="3 4">
    <name type="scientific">Vibrio neptunius</name>
    <dbReference type="NCBI Taxonomy" id="170651"/>
    <lineage>
        <taxon>Bacteria</taxon>
        <taxon>Pseudomonadati</taxon>
        <taxon>Pseudomonadota</taxon>
        <taxon>Gammaproteobacteria</taxon>
        <taxon>Vibrionales</taxon>
        <taxon>Vibrionaceae</taxon>
        <taxon>Vibrio</taxon>
    </lineage>
</organism>
<comment type="caution">
    <text evidence="3">The sequence shown here is derived from an EMBL/GenBank/DDBJ whole genome shotgun (WGS) entry which is preliminary data.</text>
</comment>
<sequence>MNKIYLFDWGNTLMVDFPDQQGKMYLWPNVKAVKNAECTLKALSLQYPIYVATSAQDSSEQDIQQAFQRVGLDPYINGYFCKANLGLDKNRAEFYLAIAKTLCHPPHQLIMVGDALEKDIYPANEAGLQTIWYNPNKRPVAENIDSIQDLKELLNEALDRT</sequence>
<dbReference type="RefSeq" id="WP_206370105.1">
    <property type="nucleotide sequence ID" value="NZ_CAWPTM010000051.1"/>
</dbReference>
<dbReference type="EMBL" id="JAFHLB010000014">
    <property type="protein sequence ID" value="MBN3578441.1"/>
    <property type="molecule type" value="Genomic_DNA"/>
</dbReference>
<evidence type="ECO:0000313" key="3">
    <source>
        <dbReference type="EMBL" id="MBN3578441.1"/>
    </source>
</evidence>
<proteinExistence type="predicted"/>
<dbReference type="SUPFAM" id="SSF56784">
    <property type="entry name" value="HAD-like"/>
    <property type="match status" value="1"/>
</dbReference>